<accession>A0A1W1CC80</accession>
<gene>
    <name evidence="1" type="ORF">MNB_SV-12-295</name>
</gene>
<evidence type="ECO:0000313" key="1">
    <source>
        <dbReference type="EMBL" id="SFV63323.1"/>
    </source>
</evidence>
<protein>
    <submittedName>
        <fullName evidence="1">Uncharacterized protein</fullName>
    </submittedName>
</protein>
<proteinExistence type="predicted"/>
<organism evidence="1">
    <name type="scientific">hydrothermal vent metagenome</name>
    <dbReference type="NCBI Taxonomy" id="652676"/>
    <lineage>
        <taxon>unclassified sequences</taxon>
        <taxon>metagenomes</taxon>
        <taxon>ecological metagenomes</taxon>
    </lineage>
</organism>
<name>A0A1W1CC80_9ZZZZ</name>
<dbReference type="EMBL" id="FPHE01000126">
    <property type="protein sequence ID" value="SFV63323.1"/>
    <property type="molecule type" value="Genomic_DNA"/>
</dbReference>
<dbReference type="AlphaFoldDB" id="A0A1W1CC80"/>
<reference evidence="1" key="1">
    <citation type="submission" date="2016-10" db="EMBL/GenBank/DDBJ databases">
        <authorList>
            <person name="de Groot N.N."/>
        </authorList>
    </citation>
    <scope>NUCLEOTIDE SEQUENCE</scope>
</reference>
<sequence length="88" mass="10170">MTITLNVQNEQLFDKILWFLNHLKNDGLEILINRTKPKELASAFLNPIKVENSDFISRMTQNPRRISADTKFLSRDEANELSGFTTTD</sequence>